<dbReference type="RefSeq" id="WP_006720028.1">
    <property type="nucleotide sequence ID" value="NZ_CP085935.1"/>
</dbReference>
<dbReference type="AlphaFoldDB" id="B6G8H5"/>
<feature type="transmembrane region" description="Helical" evidence="1">
    <location>
        <begin position="12"/>
        <end position="34"/>
    </location>
</feature>
<protein>
    <recommendedName>
        <fullName evidence="2">DUF1648 domain-containing protein</fullName>
    </recommendedName>
</protein>
<comment type="caution">
    <text evidence="3">The sequence shown here is derived from an EMBL/GenBank/DDBJ whole genome shotgun (WGS) entry which is preliminary data.</text>
</comment>
<reference evidence="3 4" key="1">
    <citation type="submission" date="2008-10" db="EMBL/GenBank/DDBJ databases">
        <title>Draft genome sequence of Collinsella stercoris (DSM 13279).</title>
        <authorList>
            <person name="Sudarsanam P."/>
            <person name="Ley R."/>
            <person name="Guruge J."/>
            <person name="Turnbaugh P.J."/>
            <person name="Mahowald M."/>
            <person name="Liep D."/>
            <person name="Gordon J."/>
        </authorList>
    </citation>
    <scope>NUCLEOTIDE SEQUENCE [LARGE SCALE GENOMIC DNA]</scope>
    <source>
        <strain evidence="3 4">DSM 13279</strain>
    </source>
</reference>
<name>B6G8H5_9ACTN</name>
<evidence type="ECO:0000259" key="2">
    <source>
        <dbReference type="Pfam" id="PF07853"/>
    </source>
</evidence>
<keyword evidence="1" id="KW-1133">Transmembrane helix</keyword>
<dbReference type="HOGENOM" id="CLU_1988843_0_0_11"/>
<dbReference type="Proteomes" id="UP000003560">
    <property type="component" value="Unassembled WGS sequence"/>
</dbReference>
<reference evidence="3 4" key="2">
    <citation type="submission" date="2008-10" db="EMBL/GenBank/DDBJ databases">
        <authorList>
            <person name="Fulton L."/>
            <person name="Clifton S."/>
            <person name="Fulton B."/>
            <person name="Xu J."/>
            <person name="Minx P."/>
            <person name="Pepin K.H."/>
            <person name="Johnson M."/>
            <person name="Thiruvilangam P."/>
            <person name="Bhonagiri V."/>
            <person name="Nash W.E."/>
            <person name="Mardis E.R."/>
            <person name="Wilson R.K."/>
        </authorList>
    </citation>
    <scope>NUCLEOTIDE SEQUENCE [LARGE SCALE GENOMIC DNA]</scope>
    <source>
        <strain evidence="3 4">DSM 13279</strain>
    </source>
</reference>
<sequence>MFSFGKQNGVKAALALVLSFIPLVAVFMVFPQLGDQVPMKVSSAGEVLRWGSKWELVLLPGLGLLVSAATIVVGLRNAKSYRDDANLAALTFQRAARSALVQSVVFVIATAIILYGVFSGTGIGI</sequence>
<evidence type="ECO:0000256" key="1">
    <source>
        <dbReference type="SAM" id="Phobius"/>
    </source>
</evidence>
<feature type="transmembrane region" description="Helical" evidence="1">
    <location>
        <begin position="54"/>
        <end position="78"/>
    </location>
</feature>
<dbReference type="EMBL" id="ABXJ01000019">
    <property type="protein sequence ID" value="EEA91417.1"/>
    <property type="molecule type" value="Genomic_DNA"/>
</dbReference>
<dbReference type="InterPro" id="IPR012867">
    <property type="entry name" value="DUF1648"/>
</dbReference>
<evidence type="ECO:0000313" key="4">
    <source>
        <dbReference type="Proteomes" id="UP000003560"/>
    </source>
</evidence>
<accession>B6G8H5</accession>
<dbReference type="Pfam" id="PF07853">
    <property type="entry name" value="DUF1648"/>
    <property type="match status" value="1"/>
</dbReference>
<gene>
    <name evidence="3" type="ORF">COLSTE_00366</name>
</gene>
<dbReference type="STRING" id="445975.COLSTE_00366"/>
<feature type="domain" description="DUF1648" evidence="2">
    <location>
        <begin position="18"/>
        <end position="63"/>
    </location>
</feature>
<keyword evidence="4" id="KW-1185">Reference proteome</keyword>
<proteinExistence type="predicted"/>
<evidence type="ECO:0000313" key="3">
    <source>
        <dbReference type="EMBL" id="EEA91417.1"/>
    </source>
</evidence>
<keyword evidence="1" id="KW-0812">Transmembrane</keyword>
<dbReference type="GeneID" id="98002711"/>
<feature type="transmembrane region" description="Helical" evidence="1">
    <location>
        <begin position="99"/>
        <end position="118"/>
    </location>
</feature>
<keyword evidence="1" id="KW-0472">Membrane</keyword>
<organism evidence="3 4">
    <name type="scientific">Collinsella stercoris DSM 13279</name>
    <dbReference type="NCBI Taxonomy" id="445975"/>
    <lineage>
        <taxon>Bacteria</taxon>
        <taxon>Bacillati</taxon>
        <taxon>Actinomycetota</taxon>
        <taxon>Coriobacteriia</taxon>
        <taxon>Coriobacteriales</taxon>
        <taxon>Coriobacteriaceae</taxon>
        <taxon>Collinsella</taxon>
    </lineage>
</organism>
<dbReference type="OrthoDB" id="3183682at2"/>